<dbReference type="InterPro" id="IPR000210">
    <property type="entry name" value="BTB/POZ_dom"/>
</dbReference>
<dbReference type="PANTHER" id="PTHR26379:SF418">
    <property type="entry name" value="BTB DOMAIN-CONTAINING PROTEIN"/>
    <property type="match status" value="1"/>
</dbReference>
<dbReference type="OrthoDB" id="693575at2759"/>
<dbReference type="SUPFAM" id="SSF49599">
    <property type="entry name" value="TRAF domain-like"/>
    <property type="match status" value="1"/>
</dbReference>
<reference evidence="4" key="2">
    <citation type="submission" date="2018-10" db="UniProtKB">
        <authorList>
            <consortium name="EnsemblPlants"/>
        </authorList>
    </citation>
    <scope>IDENTIFICATION</scope>
</reference>
<dbReference type="Gramene" id="TraesWEE_scaffold_040234_01G000100.1">
    <property type="protein sequence ID" value="TraesWEE_scaffold_040234_01G000100.1"/>
    <property type="gene ID" value="TraesWEE_scaffold_040234_01G000100"/>
</dbReference>
<dbReference type="SUPFAM" id="SSF54695">
    <property type="entry name" value="POZ domain"/>
    <property type="match status" value="1"/>
</dbReference>
<name>A0A3B6EE77_WHEAT</name>
<comment type="similarity">
    <text evidence="2">Belongs to the Tdpoz family.</text>
</comment>
<feature type="domain" description="BTB" evidence="3">
    <location>
        <begin position="131"/>
        <end position="194"/>
    </location>
</feature>
<dbReference type="Gramene" id="TraesCS3A02G171100.1">
    <property type="protein sequence ID" value="TraesCS3A02G171100.1.cds1"/>
    <property type="gene ID" value="TraesCS3A02G171100"/>
</dbReference>
<dbReference type="InterPro" id="IPR045005">
    <property type="entry name" value="BPM1-6"/>
</dbReference>
<sequence>MVYYPDGCDAPDGGSDWISVGLVLRHTAATDFKIRCTFSLLDHAGKPMPRYTTSCQTRTCFHKGDGIASPTFIKKEELEESPSLIGDCFSVKCDVTVTKFRMEYTARQFVMVPTSNIHEQFSRILVTAEVADVIFEVSCETFAAHRCLLAPRSSVFMEQFLQNVQPRVRINDMNPRVFRALLHFIYTDFVPEVDDDETMEMAQALFVAADRYNLQKLKLVCEKTLCNCIDTSMVATALLFAEKHGCVELKKACLKLLSSFQNLKAIRETDDFKNLKAAHPNILEELVANVNTP</sequence>
<evidence type="ECO:0000256" key="1">
    <source>
        <dbReference type="ARBA" id="ARBA00004906"/>
    </source>
</evidence>
<dbReference type="CDD" id="cd00121">
    <property type="entry name" value="MATH"/>
    <property type="match status" value="1"/>
</dbReference>
<dbReference type="OMA" id="TIVIRCE"/>
<evidence type="ECO:0000259" key="3">
    <source>
        <dbReference type="PROSITE" id="PS50097"/>
    </source>
</evidence>
<dbReference type="Gramene" id="TraesCLE_scaffold_185007_01G000100.1">
    <property type="protein sequence ID" value="TraesCLE_scaffold_185007_01G000100.1"/>
    <property type="gene ID" value="TraesCLE_scaffold_185007_01G000100"/>
</dbReference>
<accession>A0A3B6EE77</accession>
<dbReference type="Pfam" id="PF24570">
    <property type="entry name" value="BACK_BPM_SPOP"/>
    <property type="match status" value="1"/>
</dbReference>
<proteinExistence type="inferred from homology"/>
<dbReference type="STRING" id="4565.A0A3B6EE77"/>
<dbReference type="EnsemblPlants" id="TraesCS3A02G171100.1">
    <property type="protein sequence ID" value="TraesCS3A02G171100.1.cds1"/>
    <property type="gene ID" value="TraesCS3A02G171100"/>
</dbReference>
<reference evidence="4" key="1">
    <citation type="submission" date="2018-08" db="EMBL/GenBank/DDBJ databases">
        <authorList>
            <person name="Rossello M."/>
        </authorList>
    </citation>
    <scope>NUCLEOTIDE SEQUENCE [LARGE SCALE GENOMIC DNA]</scope>
    <source>
        <strain evidence="4">cv. Chinese Spring</strain>
    </source>
</reference>
<organism evidence="4">
    <name type="scientific">Triticum aestivum</name>
    <name type="common">Wheat</name>
    <dbReference type="NCBI Taxonomy" id="4565"/>
    <lineage>
        <taxon>Eukaryota</taxon>
        <taxon>Viridiplantae</taxon>
        <taxon>Streptophyta</taxon>
        <taxon>Embryophyta</taxon>
        <taxon>Tracheophyta</taxon>
        <taxon>Spermatophyta</taxon>
        <taxon>Magnoliopsida</taxon>
        <taxon>Liliopsida</taxon>
        <taxon>Poales</taxon>
        <taxon>Poaceae</taxon>
        <taxon>BOP clade</taxon>
        <taxon>Pooideae</taxon>
        <taxon>Triticodae</taxon>
        <taxon>Triticeae</taxon>
        <taxon>Triticinae</taxon>
        <taxon>Triticum</taxon>
    </lineage>
</organism>
<dbReference type="InterPro" id="IPR002083">
    <property type="entry name" value="MATH/TRAF_dom"/>
</dbReference>
<evidence type="ECO:0000313" key="4">
    <source>
        <dbReference type="EnsemblPlants" id="TraesCS3A02G171100.1.cds1"/>
    </source>
</evidence>
<dbReference type="SMART" id="SM00225">
    <property type="entry name" value="BTB"/>
    <property type="match status" value="1"/>
</dbReference>
<dbReference type="PROSITE" id="PS50097">
    <property type="entry name" value="BTB"/>
    <property type="match status" value="1"/>
</dbReference>
<protein>
    <recommendedName>
        <fullName evidence="3">BTB domain-containing protein</fullName>
    </recommendedName>
</protein>
<keyword evidence="5" id="KW-1185">Reference proteome</keyword>
<dbReference type="GO" id="GO:0016567">
    <property type="term" value="P:protein ubiquitination"/>
    <property type="evidence" value="ECO:0007669"/>
    <property type="project" value="InterPro"/>
</dbReference>
<evidence type="ECO:0000313" key="5">
    <source>
        <dbReference type="Proteomes" id="UP000019116"/>
    </source>
</evidence>
<dbReference type="InterPro" id="IPR008974">
    <property type="entry name" value="TRAF-like"/>
</dbReference>
<dbReference type="AlphaFoldDB" id="A0A3B6EE77"/>
<dbReference type="Pfam" id="PF00651">
    <property type="entry name" value="BTB"/>
    <property type="match status" value="1"/>
</dbReference>
<dbReference type="Gramene" id="TraesROB_scaffold_032507_01G000100.1">
    <property type="protein sequence ID" value="TraesROB_scaffold_032507_01G000100.1"/>
    <property type="gene ID" value="TraesROB_scaffold_032507_01G000100"/>
</dbReference>
<dbReference type="Gramene" id="TraesRN3A0100411300.1">
    <property type="protein sequence ID" value="TraesRN3A0100411300.1"/>
    <property type="gene ID" value="TraesRN3A0100411300"/>
</dbReference>
<dbReference type="Gramene" id="TraesCAD_scaffold_041733_01G000100.1">
    <property type="protein sequence ID" value="TraesCAD_scaffold_041733_01G000100.1"/>
    <property type="gene ID" value="TraesCAD_scaffold_041733_01G000100"/>
</dbReference>
<dbReference type="Gramene" id="TraesCS3A03G0404500.1">
    <property type="protein sequence ID" value="TraesCS3A03G0404500.1.CDS1"/>
    <property type="gene ID" value="TraesCS3A03G0404500"/>
</dbReference>
<evidence type="ECO:0000256" key="2">
    <source>
        <dbReference type="ARBA" id="ARBA00010846"/>
    </source>
</evidence>
<dbReference type="Gene3D" id="3.30.710.10">
    <property type="entry name" value="Potassium Channel Kv1.1, Chain A"/>
    <property type="match status" value="1"/>
</dbReference>
<dbReference type="Gene3D" id="1.25.40.420">
    <property type="match status" value="1"/>
</dbReference>
<dbReference type="InterPro" id="IPR056423">
    <property type="entry name" value="BACK_BPM_SPOP"/>
</dbReference>
<dbReference type="InterPro" id="IPR011333">
    <property type="entry name" value="SKP1/BTB/POZ_sf"/>
</dbReference>
<dbReference type="Gene3D" id="2.60.210.10">
    <property type="entry name" value="Apoptosis, Tumor Necrosis Factor Receptor Associated Protein 2, Chain A"/>
    <property type="match status" value="1"/>
</dbReference>
<dbReference type="SMR" id="A0A3B6EE77"/>
<dbReference type="Gramene" id="TraesKAR3A01G0122820.1">
    <property type="protein sequence ID" value="cds.TraesKAR3A01G0122820.1"/>
    <property type="gene ID" value="TraesKAR3A01G0122820"/>
</dbReference>
<dbReference type="Proteomes" id="UP000019116">
    <property type="component" value="Chromosome 3A"/>
</dbReference>
<dbReference type="PANTHER" id="PTHR26379">
    <property type="entry name" value="BTB/POZ AND MATH DOMAIN-CONTAINING PROTEIN 1"/>
    <property type="match status" value="1"/>
</dbReference>
<comment type="pathway">
    <text evidence="1">Protein modification; protein ubiquitination.</text>
</comment>